<dbReference type="InterPro" id="IPR016187">
    <property type="entry name" value="CTDL_fold"/>
</dbReference>
<evidence type="ECO:0000259" key="1">
    <source>
        <dbReference type="Pfam" id="PF03781"/>
    </source>
</evidence>
<gene>
    <name evidence="2" type="ORF">ABIE08_001419</name>
</gene>
<protein>
    <submittedName>
        <fullName evidence="2">Sulfatase modifying factor 1</fullName>
        <ecNumber evidence="2">1.8.3.7</ecNumber>
    </submittedName>
</protein>
<dbReference type="EMBL" id="JBEPSM010000001">
    <property type="protein sequence ID" value="MET4633506.1"/>
    <property type="molecule type" value="Genomic_DNA"/>
</dbReference>
<dbReference type="PANTHER" id="PTHR23150:SF19">
    <property type="entry name" value="FORMYLGLYCINE-GENERATING ENZYME"/>
    <property type="match status" value="1"/>
</dbReference>
<dbReference type="RefSeq" id="WP_354549841.1">
    <property type="nucleotide sequence ID" value="NZ_JBEPSM010000001.1"/>
</dbReference>
<dbReference type="InterPro" id="IPR005532">
    <property type="entry name" value="SUMF_dom"/>
</dbReference>
<dbReference type="SUPFAM" id="SSF56436">
    <property type="entry name" value="C-type lectin-like"/>
    <property type="match status" value="1"/>
</dbReference>
<reference evidence="2 3" key="1">
    <citation type="submission" date="2024-06" db="EMBL/GenBank/DDBJ databases">
        <title>Sorghum-associated microbial communities from plants grown in Nebraska, USA.</title>
        <authorList>
            <person name="Schachtman D."/>
        </authorList>
    </citation>
    <scope>NUCLEOTIDE SEQUENCE [LARGE SCALE GENOMIC DNA]</scope>
    <source>
        <strain evidence="2 3">3207</strain>
    </source>
</reference>
<dbReference type="Proteomes" id="UP001549321">
    <property type="component" value="Unassembled WGS sequence"/>
</dbReference>
<comment type="caution">
    <text evidence="2">The sequence shown here is derived from an EMBL/GenBank/DDBJ whole genome shotgun (WGS) entry which is preliminary data.</text>
</comment>
<feature type="domain" description="Sulfatase-modifying factor enzyme-like" evidence="1">
    <location>
        <begin position="17"/>
        <end position="320"/>
    </location>
</feature>
<proteinExistence type="predicted"/>
<evidence type="ECO:0000313" key="3">
    <source>
        <dbReference type="Proteomes" id="UP001549321"/>
    </source>
</evidence>
<organism evidence="2 3">
    <name type="scientific">Kaistia defluvii</name>
    <dbReference type="NCBI Taxonomy" id="410841"/>
    <lineage>
        <taxon>Bacteria</taxon>
        <taxon>Pseudomonadati</taxon>
        <taxon>Pseudomonadota</taxon>
        <taxon>Alphaproteobacteria</taxon>
        <taxon>Hyphomicrobiales</taxon>
        <taxon>Kaistiaceae</taxon>
        <taxon>Kaistia</taxon>
    </lineage>
</organism>
<dbReference type="InterPro" id="IPR051043">
    <property type="entry name" value="Sulfatase_Mod_Factor_Kinase"/>
</dbReference>
<dbReference type="Pfam" id="PF03781">
    <property type="entry name" value="FGE-sulfatase"/>
    <property type="match status" value="1"/>
</dbReference>
<keyword evidence="2" id="KW-0560">Oxidoreductase</keyword>
<sequence>MNTIATARPSQPAHPSVSGMVYIPGGTFRMGSDNHYPEEKPTHRVTVDGFFIDPTPVTNAQFRAFVDATGHVTFAEIPPDPKNYPGALPHMLKAGSLVFTPPSPPVDTRDWSQWWAFRFRANWRRPAGPGSSIKGLDDHPVVHVAYSDAEAYARWAGKELPTEAEWEFAARGGLEGAEYAWGDEFNPDGREMANTWQGQFPSENLMTDGYLRTSPVGAYPPNGYGLYDMIGNVWEWTGDWWSTRHPADAPKACCVPENPRGGPVDASYDPRMPAIRIPRKVLKGGSHLCAPNYCRRYRPAARHAEAIDTSTSHVGFRCVRRMPFDGAPSSREEARP</sequence>
<accession>A0ABV2QYH9</accession>
<dbReference type="InterPro" id="IPR042095">
    <property type="entry name" value="SUMF_sf"/>
</dbReference>
<dbReference type="Gene3D" id="3.90.1580.10">
    <property type="entry name" value="paralog of FGE (formylglycine-generating enzyme)"/>
    <property type="match status" value="1"/>
</dbReference>
<evidence type="ECO:0000313" key="2">
    <source>
        <dbReference type="EMBL" id="MET4633506.1"/>
    </source>
</evidence>
<dbReference type="GO" id="GO:0120147">
    <property type="term" value="F:formylglycine-generating oxidase activity"/>
    <property type="evidence" value="ECO:0007669"/>
    <property type="project" value="UniProtKB-EC"/>
</dbReference>
<keyword evidence="3" id="KW-1185">Reference proteome</keyword>
<dbReference type="EC" id="1.8.3.7" evidence="2"/>
<name>A0ABV2QYH9_9HYPH</name>
<dbReference type="PANTHER" id="PTHR23150">
    <property type="entry name" value="SULFATASE MODIFYING FACTOR 1, 2"/>
    <property type="match status" value="1"/>
</dbReference>